<dbReference type="Proteomes" id="UP001152484">
    <property type="component" value="Unassembled WGS sequence"/>
</dbReference>
<dbReference type="Pfam" id="PF07983">
    <property type="entry name" value="X8"/>
    <property type="match status" value="1"/>
</dbReference>
<protein>
    <recommendedName>
        <fullName evidence="10">X8 domain-containing protein</fullName>
    </recommendedName>
</protein>
<sequence>MKAQVWGFLLDFLLFVQCCHVTKVDARIQRRRMMESASALPETITHSPPEGNTTFLGGTTWCVARGGASQFDLQVALDWACSQLGPVDCGAIQPGGPCFEPNTLLSHASYAFNSYYQQNGNNDAACYFGGAATLTGNNPSYETCTYATSGHYHGDMKSSEAARPPMHKENIFWWKIGSSLLMLLYLRS</sequence>
<reference evidence="11" key="1">
    <citation type="submission" date="2022-07" db="EMBL/GenBank/DDBJ databases">
        <authorList>
            <person name="Macas J."/>
            <person name="Novak P."/>
            <person name="Neumann P."/>
        </authorList>
    </citation>
    <scope>NUCLEOTIDE SEQUENCE</scope>
</reference>
<evidence type="ECO:0000256" key="8">
    <source>
        <dbReference type="ARBA" id="ARBA00023288"/>
    </source>
</evidence>
<dbReference type="GO" id="GO:0009506">
    <property type="term" value="C:plasmodesma"/>
    <property type="evidence" value="ECO:0007669"/>
    <property type="project" value="UniProtKB-ARBA"/>
</dbReference>
<accession>A0A9P0ZXZ7</accession>
<gene>
    <name evidence="11" type="ORF">CEURO_LOCUS22227</name>
</gene>
<keyword evidence="8" id="KW-0449">Lipoprotein</keyword>
<evidence type="ECO:0000313" key="12">
    <source>
        <dbReference type="Proteomes" id="UP001152484"/>
    </source>
</evidence>
<dbReference type="Gene3D" id="1.20.58.1040">
    <property type="match status" value="1"/>
</dbReference>
<keyword evidence="12" id="KW-1185">Reference proteome</keyword>
<comment type="subcellular location">
    <subcellularLocation>
        <location evidence="1">Cell membrane</location>
        <topology evidence="1">Lipid-anchor</topology>
        <topology evidence="1">GPI-anchor</topology>
    </subcellularLocation>
</comment>
<name>A0A9P0ZXZ7_CUSEU</name>
<dbReference type="GO" id="GO:0005886">
    <property type="term" value="C:plasma membrane"/>
    <property type="evidence" value="ECO:0007669"/>
    <property type="project" value="UniProtKB-SubCell"/>
</dbReference>
<keyword evidence="2" id="KW-1003">Cell membrane</keyword>
<evidence type="ECO:0000256" key="6">
    <source>
        <dbReference type="ARBA" id="ARBA00023157"/>
    </source>
</evidence>
<evidence type="ECO:0000256" key="1">
    <source>
        <dbReference type="ARBA" id="ARBA00004609"/>
    </source>
</evidence>
<keyword evidence="3" id="KW-0336">GPI-anchor</keyword>
<organism evidence="11 12">
    <name type="scientific">Cuscuta europaea</name>
    <name type="common">European dodder</name>
    <dbReference type="NCBI Taxonomy" id="41803"/>
    <lineage>
        <taxon>Eukaryota</taxon>
        <taxon>Viridiplantae</taxon>
        <taxon>Streptophyta</taxon>
        <taxon>Embryophyta</taxon>
        <taxon>Tracheophyta</taxon>
        <taxon>Spermatophyta</taxon>
        <taxon>Magnoliopsida</taxon>
        <taxon>eudicotyledons</taxon>
        <taxon>Gunneridae</taxon>
        <taxon>Pentapetalae</taxon>
        <taxon>asterids</taxon>
        <taxon>lamiids</taxon>
        <taxon>Solanales</taxon>
        <taxon>Convolvulaceae</taxon>
        <taxon>Cuscuteae</taxon>
        <taxon>Cuscuta</taxon>
        <taxon>Cuscuta subgen. Cuscuta</taxon>
    </lineage>
</organism>
<evidence type="ECO:0000256" key="9">
    <source>
        <dbReference type="SAM" id="SignalP"/>
    </source>
</evidence>
<dbReference type="OrthoDB" id="421038at2759"/>
<dbReference type="InterPro" id="IPR044788">
    <property type="entry name" value="X8_dom_prot"/>
</dbReference>
<keyword evidence="7" id="KW-0325">Glycoprotein</keyword>
<dbReference type="FunFam" id="1.20.58.1040:FF:000001">
    <property type="entry name" value="Glucan endo-1,3-beta-glucosidase 4"/>
    <property type="match status" value="1"/>
</dbReference>
<evidence type="ECO:0000256" key="2">
    <source>
        <dbReference type="ARBA" id="ARBA00022475"/>
    </source>
</evidence>
<feature type="domain" description="X8" evidence="10">
    <location>
        <begin position="60"/>
        <end position="146"/>
    </location>
</feature>
<dbReference type="EMBL" id="CAMAPE010000079">
    <property type="protein sequence ID" value="CAH9119222.1"/>
    <property type="molecule type" value="Genomic_DNA"/>
</dbReference>
<dbReference type="PANTHER" id="PTHR31044">
    <property type="entry name" value="BETA-1,3 GLUCANASE"/>
    <property type="match status" value="1"/>
</dbReference>
<evidence type="ECO:0000313" key="11">
    <source>
        <dbReference type="EMBL" id="CAH9119222.1"/>
    </source>
</evidence>
<evidence type="ECO:0000256" key="3">
    <source>
        <dbReference type="ARBA" id="ARBA00022622"/>
    </source>
</evidence>
<dbReference type="InterPro" id="IPR012946">
    <property type="entry name" value="X8"/>
</dbReference>
<proteinExistence type="predicted"/>
<feature type="chain" id="PRO_5040514676" description="X8 domain-containing protein" evidence="9">
    <location>
        <begin position="27"/>
        <end position="188"/>
    </location>
</feature>
<dbReference type="GO" id="GO:0098552">
    <property type="term" value="C:side of membrane"/>
    <property type="evidence" value="ECO:0007669"/>
    <property type="project" value="UniProtKB-KW"/>
</dbReference>
<dbReference type="PANTHER" id="PTHR31044:SF36">
    <property type="entry name" value="CARBOHYDRATE-BINDING X8 DOMAIN SUPERFAMILY PROTEIN"/>
    <property type="match status" value="1"/>
</dbReference>
<evidence type="ECO:0000256" key="4">
    <source>
        <dbReference type="ARBA" id="ARBA00022729"/>
    </source>
</evidence>
<keyword evidence="6" id="KW-1015">Disulfide bond</keyword>
<evidence type="ECO:0000256" key="5">
    <source>
        <dbReference type="ARBA" id="ARBA00023136"/>
    </source>
</evidence>
<evidence type="ECO:0000259" key="10">
    <source>
        <dbReference type="SMART" id="SM00768"/>
    </source>
</evidence>
<feature type="signal peptide" evidence="9">
    <location>
        <begin position="1"/>
        <end position="26"/>
    </location>
</feature>
<comment type="caution">
    <text evidence="11">The sequence shown here is derived from an EMBL/GenBank/DDBJ whole genome shotgun (WGS) entry which is preliminary data.</text>
</comment>
<evidence type="ECO:0000256" key="7">
    <source>
        <dbReference type="ARBA" id="ARBA00023180"/>
    </source>
</evidence>
<dbReference type="AlphaFoldDB" id="A0A9P0ZXZ7"/>
<keyword evidence="5" id="KW-0472">Membrane</keyword>
<dbReference type="SMART" id="SM00768">
    <property type="entry name" value="X8"/>
    <property type="match status" value="1"/>
</dbReference>
<keyword evidence="4 9" id="KW-0732">Signal</keyword>